<protein>
    <submittedName>
        <fullName evidence="2">Uncharacterized protein</fullName>
    </submittedName>
</protein>
<gene>
    <name evidence="2" type="ORF">Tci_045302</name>
</gene>
<sequence>MSFHSSYGVFLCSSLYAMALGLPFLSCSSSLFSFGLSSWESLCSLGCIVMVLIEPWIWVEHCGSSIGLCQREMSFHQALDLIFELDEAVVKCTRDILRQIDFLDRLSKLPWVVLTFIVIDGEIDMVIKDLDLEPKFDAMIRDFLYPSWWKELSKETSSKILPCGDGSCWKMFKPIASLIVKGKLKQAQARSFPIFTVKVKSKRYYVVLYGDLNVIPVALMARFGVISKSTDKIHVSYGG</sequence>
<keyword evidence="1" id="KW-0812">Transmembrane</keyword>
<dbReference type="AlphaFoldDB" id="A0A6L2MLX8"/>
<dbReference type="EMBL" id="BKCJ010006665">
    <property type="protein sequence ID" value="GEU73324.1"/>
    <property type="molecule type" value="Genomic_DNA"/>
</dbReference>
<keyword evidence="1" id="KW-1133">Transmembrane helix</keyword>
<keyword evidence="1" id="KW-0472">Membrane</keyword>
<accession>A0A6L2MLX8</accession>
<name>A0A6L2MLX8_TANCI</name>
<organism evidence="2">
    <name type="scientific">Tanacetum cinerariifolium</name>
    <name type="common">Dalmatian daisy</name>
    <name type="synonym">Chrysanthemum cinerariifolium</name>
    <dbReference type="NCBI Taxonomy" id="118510"/>
    <lineage>
        <taxon>Eukaryota</taxon>
        <taxon>Viridiplantae</taxon>
        <taxon>Streptophyta</taxon>
        <taxon>Embryophyta</taxon>
        <taxon>Tracheophyta</taxon>
        <taxon>Spermatophyta</taxon>
        <taxon>Magnoliopsida</taxon>
        <taxon>eudicotyledons</taxon>
        <taxon>Gunneridae</taxon>
        <taxon>Pentapetalae</taxon>
        <taxon>asterids</taxon>
        <taxon>campanulids</taxon>
        <taxon>Asterales</taxon>
        <taxon>Asteraceae</taxon>
        <taxon>Asteroideae</taxon>
        <taxon>Anthemideae</taxon>
        <taxon>Anthemidinae</taxon>
        <taxon>Tanacetum</taxon>
    </lineage>
</organism>
<proteinExistence type="predicted"/>
<evidence type="ECO:0000313" key="2">
    <source>
        <dbReference type="EMBL" id="GEU73324.1"/>
    </source>
</evidence>
<comment type="caution">
    <text evidence="2">The sequence shown here is derived from an EMBL/GenBank/DDBJ whole genome shotgun (WGS) entry which is preliminary data.</text>
</comment>
<evidence type="ECO:0000256" key="1">
    <source>
        <dbReference type="SAM" id="Phobius"/>
    </source>
</evidence>
<reference evidence="2" key="1">
    <citation type="journal article" date="2019" name="Sci. Rep.">
        <title>Draft genome of Tanacetum cinerariifolium, the natural source of mosquito coil.</title>
        <authorList>
            <person name="Yamashiro T."/>
            <person name="Shiraishi A."/>
            <person name="Satake H."/>
            <person name="Nakayama K."/>
        </authorList>
    </citation>
    <scope>NUCLEOTIDE SEQUENCE</scope>
</reference>
<feature type="transmembrane region" description="Helical" evidence="1">
    <location>
        <begin position="6"/>
        <end position="27"/>
    </location>
</feature>